<dbReference type="EMBL" id="KZ819988">
    <property type="protein sequence ID" value="PWN49937.1"/>
    <property type="molecule type" value="Genomic_DNA"/>
</dbReference>
<organism evidence="1 2">
    <name type="scientific">Violaceomyces palustris</name>
    <dbReference type="NCBI Taxonomy" id="1673888"/>
    <lineage>
        <taxon>Eukaryota</taxon>
        <taxon>Fungi</taxon>
        <taxon>Dikarya</taxon>
        <taxon>Basidiomycota</taxon>
        <taxon>Ustilaginomycotina</taxon>
        <taxon>Ustilaginomycetes</taxon>
        <taxon>Violaceomycetales</taxon>
        <taxon>Violaceomycetaceae</taxon>
        <taxon>Violaceomyces</taxon>
    </lineage>
</organism>
<evidence type="ECO:0000313" key="1">
    <source>
        <dbReference type="EMBL" id="PWN49937.1"/>
    </source>
</evidence>
<accession>A0ACD0NVT2</accession>
<reference evidence="1 2" key="1">
    <citation type="journal article" date="2018" name="Mol. Biol. Evol.">
        <title>Broad Genomic Sampling Reveals a Smut Pathogenic Ancestry of the Fungal Clade Ustilaginomycotina.</title>
        <authorList>
            <person name="Kijpornyongpan T."/>
            <person name="Mondo S.J."/>
            <person name="Barry K."/>
            <person name="Sandor L."/>
            <person name="Lee J."/>
            <person name="Lipzen A."/>
            <person name="Pangilinan J."/>
            <person name="LaButti K."/>
            <person name="Hainaut M."/>
            <person name="Henrissat B."/>
            <person name="Grigoriev I.V."/>
            <person name="Spatafora J.W."/>
            <person name="Aime M.C."/>
        </authorList>
    </citation>
    <scope>NUCLEOTIDE SEQUENCE [LARGE SCALE GENOMIC DNA]</scope>
    <source>
        <strain evidence="1 2">SA 807</strain>
    </source>
</reference>
<proteinExistence type="predicted"/>
<gene>
    <name evidence="1" type="ORF">IE53DRAFT_331171</name>
</gene>
<sequence length="458" mass="49454">MKSSRLFNAVSRSPSLQSSRFGLDTLTWSTRSDSTLHLLRTSASITTIASSSSSHHHTSPFKAPCCPTFPSRIHSARRCFSSSSRVSNQSESISQSVASQPESAVAGAAIEQASTGAASFLEPLIPVIQNLSEILHLGGMTYSHAISIVLVAFAARATITLPVTLWQRARSRRMVERVLPAWNEIKKTAPYTVRKRCRLAGKSYEEYQIELKSELKARLSELMKVHNCSPLPTFLAPLAVNVPLFIVLSTVIRYASLPPSPFSFEILPWWEPSPEIQAQFSASAMILAEKGLDTEQITRLQGTFGGPTLSDKDSTMMGPIALGLMTMTNVELGGWTRRTLSRFTDVDSSAAEGRTNKDGGGAAVTAKDEFKSQGKGKGKGKEVTSMEGEAEEEPARSRILTNALRVMAIGFIPIASQAPGALLIYWLSSGAFTLGQNVVFAILDSRRLKGGGEASSPS</sequence>
<dbReference type="Proteomes" id="UP000245626">
    <property type="component" value="Unassembled WGS sequence"/>
</dbReference>
<protein>
    <submittedName>
        <fullName evidence="1">Uncharacterized protein</fullName>
    </submittedName>
</protein>
<evidence type="ECO:0000313" key="2">
    <source>
        <dbReference type="Proteomes" id="UP000245626"/>
    </source>
</evidence>
<keyword evidence="2" id="KW-1185">Reference proteome</keyword>
<name>A0ACD0NVT2_9BASI</name>